<organism evidence="3 4">
    <name type="scientific">Acidovorax delafieldii 2AN</name>
    <dbReference type="NCBI Taxonomy" id="573060"/>
    <lineage>
        <taxon>Bacteria</taxon>
        <taxon>Pseudomonadati</taxon>
        <taxon>Pseudomonadota</taxon>
        <taxon>Betaproteobacteria</taxon>
        <taxon>Burkholderiales</taxon>
        <taxon>Comamonadaceae</taxon>
        <taxon>Acidovorax</taxon>
    </lineage>
</organism>
<dbReference type="AlphaFoldDB" id="C5T6F3"/>
<evidence type="ECO:0000313" key="3">
    <source>
        <dbReference type="EMBL" id="EER59954.1"/>
    </source>
</evidence>
<evidence type="ECO:0000313" key="4">
    <source>
        <dbReference type="Proteomes" id="UP000003856"/>
    </source>
</evidence>
<dbReference type="Pfam" id="PF07603">
    <property type="entry name" value="Lcl_C"/>
    <property type="match status" value="1"/>
</dbReference>
<dbReference type="RefSeq" id="WP_005797045.1">
    <property type="nucleotide sequence ID" value="NZ_ACQT01000084.1"/>
</dbReference>
<feature type="domain" description="Lcl C-terminal" evidence="2">
    <location>
        <begin position="46"/>
        <end position="191"/>
    </location>
</feature>
<reference evidence="3 4" key="1">
    <citation type="submission" date="2009-05" db="EMBL/GenBank/DDBJ databases">
        <title>The draft genome of Acidovorax delafieldii 2AN.</title>
        <authorList>
            <consortium name="US DOE Joint Genome Institute (JGI-PGF)"/>
            <person name="Lucas S."/>
            <person name="Copeland A."/>
            <person name="Lapidus A."/>
            <person name="Glavina del Rio T."/>
            <person name="Tice H."/>
            <person name="Bruce D."/>
            <person name="Goodwin L."/>
            <person name="Pitluck S."/>
            <person name="Larimer F."/>
            <person name="Land M.L."/>
            <person name="Hauser L."/>
            <person name="Shelobolina E.S."/>
            <person name="Picardal F."/>
            <person name="Roden E."/>
            <person name="Emerson D."/>
        </authorList>
    </citation>
    <scope>NUCLEOTIDE SEQUENCE [LARGE SCALE GENOMIC DNA]</scope>
    <source>
        <strain evidence="3 4">2AN</strain>
    </source>
</reference>
<feature type="chain" id="PRO_5002955616" description="Lcl C-terminal domain-containing protein" evidence="1">
    <location>
        <begin position="29"/>
        <end position="195"/>
    </location>
</feature>
<proteinExistence type="predicted"/>
<name>C5T6F3_ACIDE</name>
<comment type="caution">
    <text evidence="3">The sequence shown here is derived from an EMBL/GenBank/DDBJ whole genome shotgun (WGS) entry which is preliminary data.</text>
</comment>
<keyword evidence="1" id="KW-0732">Signal</keyword>
<accession>C5T6F3</accession>
<dbReference type="Proteomes" id="UP000003856">
    <property type="component" value="Unassembled WGS sequence"/>
</dbReference>
<keyword evidence="4" id="KW-1185">Reference proteome</keyword>
<protein>
    <recommendedName>
        <fullName evidence="2">Lcl C-terminal domain-containing protein</fullName>
    </recommendedName>
</protein>
<evidence type="ECO:0000259" key="2">
    <source>
        <dbReference type="Pfam" id="PF07603"/>
    </source>
</evidence>
<gene>
    <name evidence="3" type="ORF">AcdelDRAFT_2483</name>
</gene>
<dbReference type="InterPro" id="IPR011460">
    <property type="entry name" value="Lcl_C"/>
</dbReference>
<sequence length="195" mass="21335">MPLSLSLFARRLWMALVPGLLLAASVRAAEPATSATMVPSKDGAFVIDLRARLAWPRCVEGMQWSGTTCTGTPKRMDYAEATALANARWKAEGVRWRLPRAPELKRLVDKTARPPGPNPALFPAGPYEWYWSGTANVQVGAGNQYNYGNVMEARSGGGRAGFLQGWAVNMETGESRGDVPRSTRLPVRLVRPHDE</sequence>
<feature type="signal peptide" evidence="1">
    <location>
        <begin position="1"/>
        <end position="28"/>
    </location>
</feature>
<dbReference type="PATRIC" id="fig|573060.9.peg.2617"/>
<evidence type="ECO:0000256" key="1">
    <source>
        <dbReference type="SAM" id="SignalP"/>
    </source>
</evidence>
<dbReference type="EMBL" id="ACQT01000084">
    <property type="protein sequence ID" value="EER59954.1"/>
    <property type="molecule type" value="Genomic_DNA"/>
</dbReference>